<reference evidence="3" key="1">
    <citation type="journal article" date="2019" name="Int. J. Syst. Evol. Microbiol.">
        <title>The Global Catalogue of Microorganisms (GCM) 10K type strain sequencing project: providing services to taxonomists for standard genome sequencing and annotation.</title>
        <authorList>
            <consortium name="The Broad Institute Genomics Platform"/>
            <consortium name="The Broad Institute Genome Sequencing Center for Infectious Disease"/>
            <person name="Wu L."/>
            <person name="Ma J."/>
        </authorList>
    </citation>
    <scope>NUCLEOTIDE SEQUENCE [LARGE SCALE GENOMIC DNA]</scope>
    <source>
        <strain evidence="3">CGMCC 1.15474</strain>
    </source>
</reference>
<dbReference type="Proteomes" id="UP001597318">
    <property type="component" value="Unassembled WGS sequence"/>
</dbReference>
<accession>A0ABW5C2P4</accession>
<protein>
    <submittedName>
        <fullName evidence="2">Phosphotransferase</fullName>
    </submittedName>
</protein>
<comment type="caution">
    <text evidence="2">The sequence shown here is derived from an EMBL/GenBank/DDBJ whole genome shotgun (WGS) entry which is preliminary data.</text>
</comment>
<dbReference type="InterPro" id="IPR002575">
    <property type="entry name" value="Aminoglycoside_PTrfase"/>
</dbReference>
<name>A0ABW5C2P4_9BACI</name>
<evidence type="ECO:0000259" key="1">
    <source>
        <dbReference type="Pfam" id="PF01636"/>
    </source>
</evidence>
<dbReference type="SUPFAM" id="SSF56112">
    <property type="entry name" value="Protein kinase-like (PK-like)"/>
    <property type="match status" value="1"/>
</dbReference>
<organism evidence="2 3">
    <name type="scientific">Metabacillus endolithicus</name>
    <dbReference type="NCBI Taxonomy" id="1535204"/>
    <lineage>
        <taxon>Bacteria</taxon>
        <taxon>Bacillati</taxon>
        <taxon>Bacillota</taxon>
        <taxon>Bacilli</taxon>
        <taxon>Bacillales</taxon>
        <taxon>Bacillaceae</taxon>
        <taxon>Metabacillus</taxon>
    </lineage>
</organism>
<dbReference type="EMBL" id="JBHUIK010000003">
    <property type="protein sequence ID" value="MFD2215190.1"/>
    <property type="molecule type" value="Genomic_DNA"/>
</dbReference>
<dbReference type="RefSeq" id="WP_247346750.1">
    <property type="nucleotide sequence ID" value="NZ_CP095550.1"/>
</dbReference>
<evidence type="ECO:0000313" key="2">
    <source>
        <dbReference type="EMBL" id="MFD2215190.1"/>
    </source>
</evidence>
<keyword evidence="3" id="KW-1185">Reference proteome</keyword>
<dbReference type="Gene3D" id="3.90.1200.10">
    <property type="match status" value="1"/>
</dbReference>
<proteinExistence type="predicted"/>
<evidence type="ECO:0000313" key="3">
    <source>
        <dbReference type="Proteomes" id="UP001597318"/>
    </source>
</evidence>
<sequence>MDIQQIIQELQKHQLLPGKVEYKPLTGGTVSRLYLVNNELVVKCNQPVTLEMESIFLEMYKEIECLPKIYYVNDDFHFIVYSFIPGITDYKGINKSMLLETLIKEVINHYKQLSEKSNSWGWADETSSTWREFLLDRVQQSKILIESQLPEEDHMLVQKILKDNKRYEQWKHPYLLHGDCGVHNFVVNNGKLSGIIDPAPVWGIPLYDVIYAFCSSPEDLTVEVLHTAVSELKMSGKVTTEFLNQEIIIGLYIRLGNCMKHHPHELDQYLHAWKYWKKQL</sequence>
<dbReference type="Pfam" id="PF01636">
    <property type="entry name" value="APH"/>
    <property type="match status" value="1"/>
</dbReference>
<dbReference type="InterPro" id="IPR011009">
    <property type="entry name" value="Kinase-like_dom_sf"/>
</dbReference>
<feature type="domain" description="Aminoglycoside phosphotransferase" evidence="1">
    <location>
        <begin position="77"/>
        <end position="223"/>
    </location>
</feature>
<gene>
    <name evidence="2" type="ORF">ACFSKK_15975</name>
</gene>